<feature type="chain" id="PRO_5021466772" description="FLYWCH-type domain-containing protein" evidence="1">
    <location>
        <begin position="24"/>
        <end position="110"/>
    </location>
</feature>
<feature type="signal peptide" evidence="1">
    <location>
        <begin position="1"/>
        <end position="23"/>
    </location>
</feature>
<dbReference type="AlphaFoldDB" id="A0A4Y2TAK1"/>
<reference evidence="2 3" key="1">
    <citation type="journal article" date="2019" name="Sci. Rep.">
        <title>Orb-weaving spider Araneus ventricosus genome elucidates the spidroin gene catalogue.</title>
        <authorList>
            <person name="Kono N."/>
            <person name="Nakamura H."/>
            <person name="Ohtoshi R."/>
            <person name="Moran D.A.P."/>
            <person name="Shinohara A."/>
            <person name="Yoshida Y."/>
            <person name="Fujiwara M."/>
            <person name="Mori M."/>
            <person name="Tomita M."/>
            <person name="Arakawa K."/>
        </authorList>
    </citation>
    <scope>NUCLEOTIDE SEQUENCE [LARGE SCALE GENOMIC DNA]</scope>
</reference>
<keyword evidence="3" id="KW-1185">Reference proteome</keyword>
<evidence type="ECO:0000313" key="2">
    <source>
        <dbReference type="EMBL" id="GBN97261.1"/>
    </source>
</evidence>
<sequence>MPENNFLCFVLLFFMLRCALSSALPEANNVAFRSQPQIGGIHHDPSGFRRVKRQNFRIGTKGVTRRFCSMFGCDSALVPTEKPSPRRSRSFKCRNGERYDRRYRRCRKLV</sequence>
<accession>A0A4Y2TAK1</accession>
<evidence type="ECO:0000256" key="1">
    <source>
        <dbReference type="SAM" id="SignalP"/>
    </source>
</evidence>
<dbReference type="Proteomes" id="UP000499080">
    <property type="component" value="Unassembled WGS sequence"/>
</dbReference>
<gene>
    <name evidence="2" type="ORF">AVEN_204881_1</name>
</gene>
<keyword evidence="1" id="KW-0732">Signal</keyword>
<protein>
    <recommendedName>
        <fullName evidence="4">FLYWCH-type domain-containing protein</fullName>
    </recommendedName>
</protein>
<proteinExistence type="predicted"/>
<comment type="caution">
    <text evidence="2">The sequence shown here is derived from an EMBL/GenBank/DDBJ whole genome shotgun (WGS) entry which is preliminary data.</text>
</comment>
<organism evidence="2 3">
    <name type="scientific">Araneus ventricosus</name>
    <name type="common">Orbweaver spider</name>
    <name type="synonym">Epeira ventricosa</name>
    <dbReference type="NCBI Taxonomy" id="182803"/>
    <lineage>
        <taxon>Eukaryota</taxon>
        <taxon>Metazoa</taxon>
        <taxon>Ecdysozoa</taxon>
        <taxon>Arthropoda</taxon>
        <taxon>Chelicerata</taxon>
        <taxon>Arachnida</taxon>
        <taxon>Araneae</taxon>
        <taxon>Araneomorphae</taxon>
        <taxon>Entelegynae</taxon>
        <taxon>Araneoidea</taxon>
        <taxon>Araneidae</taxon>
        <taxon>Araneus</taxon>
    </lineage>
</organism>
<dbReference type="EMBL" id="BGPR01027065">
    <property type="protein sequence ID" value="GBN97261.1"/>
    <property type="molecule type" value="Genomic_DNA"/>
</dbReference>
<evidence type="ECO:0008006" key="4">
    <source>
        <dbReference type="Google" id="ProtNLM"/>
    </source>
</evidence>
<evidence type="ECO:0000313" key="3">
    <source>
        <dbReference type="Proteomes" id="UP000499080"/>
    </source>
</evidence>
<name>A0A4Y2TAK1_ARAVE</name>